<comment type="caution">
    <text evidence="5">The sequence shown here is derived from an EMBL/GenBank/DDBJ whole genome shotgun (WGS) entry which is preliminary data.</text>
</comment>
<evidence type="ECO:0000256" key="4">
    <source>
        <dbReference type="RuleBase" id="RU003718"/>
    </source>
</evidence>
<dbReference type="EMBL" id="BQNB010014478">
    <property type="protein sequence ID" value="GJT28653.1"/>
    <property type="molecule type" value="Genomic_DNA"/>
</dbReference>
<dbReference type="PROSITE" id="PS00375">
    <property type="entry name" value="UDPGT"/>
    <property type="match status" value="1"/>
</dbReference>
<keyword evidence="3 4" id="KW-0808">Transferase</keyword>
<evidence type="ECO:0000313" key="6">
    <source>
        <dbReference type="Proteomes" id="UP001151760"/>
    </source>
</evidence>
<sequence length="314" mass="35188">KIPGCRPVRCKDLPDAMWDRCTRQYDEYVKMGVDFTTLSDGILTNTWKGIEPRCLNAFKHDETLRSVVKVPVYDIGPLTREVGVVNLRGNKVIEWLNMQPLQSVLFVSFGSGGTLSSKQISELAWGLEMSQQRFVWVVRPPAQVGNTSDGAFFSSRNGSDIPPDYLPEGFLTRTKELGLVIQMWAPQVDILNHNSIGGFLTHCGLNSVYESIKGGVPMIAWPLYAEQTMNATLLTEDLKVAIRPAVLPTKEVVDREEIEEMVRRLMEGEGRKAMIDNVKVLKESAKEALEINGSSYNSMCDFINCCQMKMKSSK</sequence>
<dbReference type="Proteomes" id="UP001151760">
    <property type="component" value="Unassembled WGS sequence"/>
</dbReference>
<evidence type="ECO:0000313" key="5">
    <source>
        <dbReference type="EMBL" id="GJT28653.1"/>
    </source>
</evidence>
<dbReference type="CDD" id="cd03784">
    <property type="entry name" value="GT1_Gtf-like"/>
    <property type="match status" value="1"/>
</dbReference>
<dbReference type="InterPro" id="IPR002213">
    <property type="entry name" value="UDP_glucos_trans"/>
</dbReference>
<dbReference type="SUPFAM" id="SSF53756">
    <property type="entry name" value="UDP-Glycosyltransferase/glycogen phosphorylase"/>
    <property type="match status" value="1"/>
</dbReference>
<comment type="similarity">
    <text evidence="1 4">Belongs to the UDP-glycosyltransferase family.</text>
</comment>
<dbReference type="Pfam" id="PF00201">
    <property type="entry name" value="UDPGT"/>
    <property type="match status" value="1"/>
</dbReference>
<reference evidence="5" key="2">
    <citation type="submission" date="2022-01" db="EMBL/GenBank/DDBJ databases">
        <authorList>
            <person name="Yamashiro T."/>
            <person name="Shiraishi A."/>
            <person name="Satake H."/>
            <person name="Nakayama K."/>
        </authorList>
    </citation>
    <scope>NUCLEOTIDE SEQUENCE</scope>
</reference>
<evidence type="ECO:0000256" key="2">
    <source>
        <dbReference type="ARBA" id="ARBA00022676"/>
    </source>
</evidence>
<proteinExistence type="inferred from homology"/>
<evidence type="ECO:0000256" key="3">
    <source>
        <dbReference type="ARBA" id="ARBA00022679"/>
    </source>
</evidence>
<keyword evidence="6" id="KW-1185">Reference proteome</keyword>
<gene>
    <name evidence="5" type="ORF">Tco_0908928</name>
</gene>
<organism evidence="5 6">
    <name type="scientific">Tanacetum coccineum</name>
    <dbReference type="NCBI Taxonomy" id="301880"/>
    <lineage>
        <taxon>Eukaryota</taxon>
        <taxon>Viridiplantae</taxon>
        <taxon>Streptophyta</taxon>
        <taxon>Embryophyta</taxon>
        <taxon>Tracheophyta</taxon>
        <taxon>Spermatophyta</taxon>
        <taxon>Magnoliopsida</taxon>
        <taxon>eudicotyledons</taxon>
        <taxon>Gunneridae</taxon>
        <taxon>Pentapetalae</taxon>
        <taxon>asterids</taxon>
        <taxon>campanulids</taxon>
        <taxon>Asterales</taxon>
        <taxon>Asteraceae</taxon>
        <taxon>Asteroideae</taxon>
        <taxon>Anthemideae</taxon>
        <taxon>Anthemidinae</taxon>
        <taxon>Tanacetum</taxon>
    </lineage>
</organism>
<feature type="non-terminal residue" evidence="5">
    <location>
        <position position="1"/>
    </location>
</feature>
<name>A0ABQ5CQN4_9ASTR</name>
<evidence type="ECO:0000256" key="1">
    <source>
        <dbReference type="ARBA" id="ARBA00009995"/>
    </source>
</evidence>
<dbReference type="Gene3D" id="3.40.50.2000">
    <property type="entry name" value="Glycogen Phosphorylase B"/>
    <property type="match status" value="2"/>
</dbReference>
<dbReference type="InterPro" id="IPR035595">
    <property type="entry name" value="UDP_glycos_trans_CS"/>
</dbReference>
<protein>
    <submittedName>
        <fullName evidence="5">Anthocyanidin 3-O-glucosyltransferase 5-like protein</fullName>
    </submittedName>
</protein>
<dbReference type="PANTHER" id="PTHR48046">
    <property type="entry name" value="UDP-GLYCOSYLTRANSFERASE 72E1"/>
    <property type="match status" value="1"/>
</dbReference>
<accession>A0ABQ5CQN4</accession>
<dbReference type="PANTHER" id="PTHR48046:SF1">
    <property type="entry name" value="GLYCOSYLTRANSFERASE-RELATED"/>
    <property type="match status" value="1"/>
</dbReference>
<keyword evidence="2 4" id="KW-0328">Glycosyltransferase</keyword>
<reference evidence="5" key="1">
    <citation type="journal article" date="2022" name="Int. J. Mol. Sci.">
        <title>Draft Genome of Tanacetum Coccineum: Genomic Comparison of Closely Related Tanacetum-Family Plants.</title>
        <authorList>
            <person name="Yamashiro T."/>
            <person name="Shiraishi A."/>
            <person name="Nakayama K."/>
            <person name="Satake H."/>
        </authorList>
    </citation>
    <scope>NUCLEOTIDE SEQUENCE</scope>
</reference>